<accession>A0A291HNX0</accession>
<organism evidence="4 5">
    <name type="scientific">Zobellella denitrificans</name>
    <dbReference type="NCBI Taxonomy" id="347534"/>
    <lineage>
        <taxon>Bacteria</taxon>
        <taxon>Pseudomonadati</taxon>
        <taxon>Pseudomonadota</taxon>
        <taxon>Gammaproteobacteria</taxon>
        <taxon>Aeromonadales</taxon>
        <taxon>Aeromonadaceae</taxon>
        <taxon>Zobellella</taxon>
    </lineage>
</organism>
<dbReference type="Gene3D" id="3.40.630.30">
    <property type="match status" value="1"/>
</dbReference>
<keyword evidence="1" id="KW-0808">Transferase</keyword>
<dbReference type="Proteomes" id="UP000217763">
    <property type="component" value="Chromosome"/>
</dbReference>
<dbReference type="InterPro" id="IPR016181">
    <property type="entry name" value="Acyl_CoA_acyltransferase"/>
</dbReference>
<evidence type="ECO:0000256" key="2">
    <source>
        <dbReference type="ARBA" id="ARBA00023315"/>
    </source>
</evidence>
<dbReference type="KEGG" id="zdf:AN401_08370"/>
<dbReference type="InterPro" id="IPR000182">
    <property type="entry name" value="GNAT_dom"/>
</dbReference>
<evidence type="ECO:0000313" key="5">
    <source>
        <dbReference type="Proteomes" id="UP000217763"/>
    </source>
</evidence>
<gene>
    <name evidence="4" type="ORF">AN401_08370</name>
</gene>
<dbReference type="AlphaFoldDB" id="A0A291HNX0"/>
<dbReference type="PANTHER" id="PTHR43800">
    <property type="entry name" value="PEPTIDYL-LYSINE N-ACETYLTRANSFERASE YJAB"/>
    <property type="match status" value="1"/>
</dbReference>
<evidence type="ECO:0000313" key="4">
    <source>
        <dbReference type="EMBL" id="ATG73870.1"/>
    </source>
</evidence>
<name>A0A291HNX0_9GAMM</name>
<sequence>MTRHYRIEPAQPVHLPLLPDIERAAAALFPASVIPPALRLGVVSQLRLEQAQAERRLWVALSPRGEPVGFALAEPGAEAAFLVELDVHPDHQRQGLGRRLIAAAIDWARAGGHRNLTLTTFEHVPWNGPFYARLGFRRLAEAELDERLARQLAGERSLGLKDRVAMALAL</sequence>
<dbReference type="CDD" id="cd04301">
    <property type="entry name" value="NAT_SF"/>
    <property type="match status" value="1"/>
</dbReference>
<dbReference type="EMBL" id="CP012621">
    <property type="protein sequence ID" value="ATG73870.1"/>
    <property type="molecule type" value="Genomic_DNA"/>
</dbReference>
<reference evidence="5" key="1">
    <citation type="submission" date="2015-09" db="EMBL/GenBank/DDBJ databases">
        <authorList>
            <person name="Shao Z."/>
            <person name="Wang L."/>
        </authorList>
    </citation>
    <scope>NUCLEOTIDE SEQUENCE [LARGE SCALE GENOMIC DNA]</scope>
    <source>
        <strain evidence="5">F13-1</strain>
    </source>
</reference>
<dbReference type="SUPFAM" id="SSF55729">
    <property type="entry name" value="Acyl-CoA N-acyltransferases (Nat)"/>
    <property type="match status" value="1"/>
</dbReference>
<dbReference type="RefSeq" id="WP_096779083.1">
    <property type="nucleotide sequence ID" value="NZ_CP012621.1"/>
</dbReference>
<evidence type="ECO:0000256" key="1">
    <source>
        <dbReference type="ARBA" id="ARBA00022679"/>
    </source>
</evidence>
<dbReference type="PANTHER" id="PTHR43800:SF1">
    <property type="entry name" value="PEPTIDYL-LYSINE N-ACETYLTRANSFERASE YJAB"/>
    <property type="match status" value="1"/>
</dbReference>
<keyword evidence="2" id="KW-0012">Acyltransferase</keyword>
<protein>
    <recommendedName>
        <fullName evidence="3">N-acetyltransferase domain-containing protein</fullName>
    </recommendedName>
</protein>
<proteinExistence type="predicted"/>
<evidence type="ECO:0000259" key="3">
    <source>
        <dbReference type="PROSITE" id="PS51186"/>
    </source>
</evidence>
<keyword evidence="5" id="KW-1185">Reference proteome</keyword>
<dbReference type="Pfam" id="PF00583">
    <property type="entry name" value="Acetyltransf_1"/>
    <property type="match status" value="1"/>
</dbReference>
<dbReference type="GO" id="GO:0016747">
    <property type="term" value="F:acyltransferase activity, transferring groups other than amino-acyl groups"/>
    <property type="evidence" value="ECO:0007669"/>
    <property type="project" value="InterPro"/>
</dbReference>
<dbReference type="PROSITE" id="PS51186">
    <property type="entry name" value="GNAT"/>
    <property type="match status" value="1"/>
</dbReference>
<feature type="domain" description="N-acetyltransferase" evidence="3">
    <location>
        <begin position="5"/>
        <end position="154"/>
    </location>
</feature>